<proteinExistence type="predicted"/>
<gene>
    <name evidence="1" type="ORF">PS712_02587</name>
</gene>
<accession>A0A5E7C5T2</accession>
<dbReference type="EMBL" id="CABVIB010000011">
    <property type="protein sequence ID" value="VVN99966.1"/>
    <property type="molecule type" value="Genomic_DNA"/>
</dbReference>
<reference evidence="1 2" key="1">
    <citation type="submission" date="2019-09" db="EMBL/GenBank/DDBJ databases">
        <authorList>
            <person name="Chandra G."/>
            <person name="Truman W A."/>
        </authorList>
    </citation>
    <scope>NUCLEOTIDE SEQUENCE [LARGE SCALE GENOMIC DNA]</scope>
    <source>
        <strain evidence="1">PS712</strain>
    </source>
</reference>
<organism evidence="1 2">
    <name type="scientific">Pseudomonas fluorescens</name>
    <dbReference type="NCBI Taxonomy" id="294"/>
    <lineage>
        <taxon>Bacteria</taxon>
        <taxon>Pseudomonadati</taxon>
        <taxon>Pseudomonadota</taxon>
        <taxon>Gammaproteobacteria</taxon>
        <taxon>Pseudomonadales</taxon>
        <taxon>Pseudomonadaceae</taxon>
        <taxon>Pseudomonas</taxon>
    </lineage>
</organism>
<name>A0A5E7C5T2_PSEFL</name>
<evidence type="ECO:0000313" key="1">
    <source>
        <dbReference type="EMBL" id="VVN99966.1"/>
    </source>
</evidence>
<evidence type="ECO:0000313" key="2">
    <source>
        <dbReference type="Proteomes" id="UP000326018"/>
    </source>
</evidence>
<protein>
    <submittedName>
        <fullName evidence="1">Uncharacterized protein</fullName>
    </submittedName>
</protein>
<sequence>MCAIIRAADIYVLVVHCYGGCVWDALGRADLLFSVDQACAQSASYRLVTVLAVT</sequence>
<dbReference type="Proteomes" id="UP000326018">
    <property type="component" value="Unassembled WGS sequence"/>
</dbReference>
<dbReference type="AlphaFoldDB" id="A0A5E7C5T2"/>